<sequence>MQCFTFCINHLESVFEDALARHFLPRSPLISHSQKLMLAAKPTSAKTIPIYLLFKTAFTISDHVTMSRDKN</sequence>
<accession>A0A3M7SK69</accession>
<gene>
    <name evidence="1" type="ORF">BpHYR1_011721</name>
</gene>
<comment type="caution">
    <text evidence="1">The sequence shown here is derived from an EMBL/GenBank/DDBJ whole genome shotgun (WGS) entry which is preliminary data.</text>
</comment>
<dbReference type="AlphaFoldDB" id="A0A3M7SK69"/>
<dbReference type="EMBL" id="REGN01001229">
    <property type="protein sequence ID" value="RNA36146.1"/>
    <property type="molecule type" value="Genomic_DNA"/>
</dbReference>
<name>A0A3M7SK69_BRAPC</name>
<dbReference type="Proteomes" id="UP000276133">
    <property type="component" value="Unassembled WGS sequence"/>
</dbReference>
<evidence type="ECO:0000313" key="2">
    <source>
        <dbReference type="Proteomes" id="UP000276133"/>
    </source>
</evidence>
<proteinExistence type="predicted"/>
<organism evidence="1 2">
    <name type="scientific">Brachionus plicatilis</name>
    <name type="common">Marine rotifer</name>
    <name type="synonym">Brachionus muelleri</name>
    <dbReference type="NCBI Taxonomy" id="10195"/>
    <lineage>
        <taxon>Eukaryota</taxon>
        <taxon>Metazoa</taxon>
        <taxon>Spiralia</taxon>
        <taxon>Gnathifera</taxon>
        <taxon>Rotifera</taxon>
        <taxon>Eurotatoria</taxon>
        <taxon>Monogononta</taxon>
        <taxon>Pseudotrocha</taxon>
        <taxon>Ploima</taxon>
        <taxon>Brachionidae</taxon>
        <taxon>Brachionus</taxon>
    </lineage>
</organism>
<protein>
    <submittedName>
        <fullName evidence="1">Uncharacterized protein</fullName>
    </submittedName>
</protein>
<reference evidence="1 2" key="1">
    <citation type="journal article" date="2018" name="Sci. Rep.">
        <title>Genomic signatures of local adaptation to the degree of environmental predictability in rotifers.</title>
        <authorList>
            <person name="Franch-Gras L."/>
            <person name="Hahn C."/>
            <person name="Garcia-Roger E.M."/>
            <person name="Carmona M.J."/>
            <person name="Serra M."/>
            <person name="Gomez A."/>
        </authorList>
    </citation>
    <scope>NUCLEOTIDE SEQUENCE [LARGE SCALE GENOMIC DNA]</scope>
    <source>
        <strain evidence="1">HYR1</strain>
    </source>
</reference>
<keyword evidence="2" id="KW-1185">Reference proteome</keyword>
<evidence type="ECO:0000313" key="1">
    <source>
        <dbReference type="EMBL" id="RNA36146.1"/>
    </source>
</evidence>